<dbReference type="PANTHER" id="PTHR43792:SF1">
    <property type="entry name" value="N-ACETYLTRANSFERASE DOMAIN-CONTAINING PROTEIN"/>
    <property type="match status" value="1"/>
</dbReference>
<dbReference type="Gene3D" id="3.40.630.30">
    <property type="match status" value="1"/>
</dbReference>
<dbReference type="RefSeq" id="WP_344442900.1">
    <property type="nucleotide sequence ID" value="NZ_BAAALF010000064.1"/>
</dbReference>
<dbReference type="Pfam" id="PF13302">
    <property type="entry name" value="Acetyltransf_3"/>
    <property type="match status" value="1"/>
</dbReference>
<organism evidence="2 3">
    <name type="scientific">Kitasatospora nipponensis</name>
    <dbReference type="NCBI Taxonomy" id="258049"/>
    <lineage>
        <taxon>Bacteria</taxon>
        <taxon>Bacillati</taxon>
        <taxon>Actinomycetota</taxon>
        <taxon>Actinomycetes</taxon>
        <taxon>Kitasatosporales</taxon>
        <taxon>Streptomycetaceae</taxon>
        <taxon>Kitasatospora</taxon>
    </lineage>
</organism>
<protein>
    <submittedName>
        <fullName evidence="2">GNAT family N-acetyltransferase</fullName>
    </submittedName>
</protein>
<dbReference type="InterPro" id="IPR016181">
    <property type="entry name" value="Acyl_CoA_acyltransferase"/>
</dbReference>
<comment type="caution">
    <text evidence="2">The sequence shown here is derived from an EMBL/GenBank/DDBJ whole genome shotgun (WGS) entry which is preliminary data.</text>
</comment>
<feature type="domain" description="N-acetyltransferase" evidence="1">
    <location>
        <begin position="12"/>
        <end position="174"/>
    </location>
</feature>
<proteinExistence type="predicted"/>
<accession>A0ABN1WAY9</accession>
<keyword evidence="3" id="KW-1185">Reference proteome</keyword>
<reference evidence="2 3" key="1">
    <citation type="journal article" date="2019" name="Int. J. Syst. Evol. Microbiol.">
        <title>The Global Catalogue of Microorganisms (GCM) 10K type strain sequencing project: providing services to taxonomists for standard genome sequencing and annotation.</title>
        <authorList>
            <consortium name="The Broad Institute Genomics Platform"/>
            <consortium name="The Broad Institute Genome Sequencing Center for Infectious Disease"/>
            <person name="Wu L."/>
            <person name="Ma J."/>
        </authorList>
    </citation>
    <scope>NUCLEOTIDE SEQUENCE [LARGE SCALE GENOMIC DNA]</scope>
    <source>
        <strain evidence="2 3">JCM 13004</strain>
    </source>
</reference>
<dbReference type="EMBL" id="BAAALF010000064">
    <property type="protein sequence ID" value="GAA1243407.1"/>
    <property type="molecule type" value="Genomic_DNA"/>
</dbReference>
<dbReference type="PANTHER" id="PTHR43792">
    <property type="entry name" value="GNAT FAMILY, PUTATIVE (AFU_ORTHOLOGUE AFUA_3G00765)-RELATED-RELATED"/>
    <property type="match status" value="1"/>
</dbReference>
<evidence type="ECO:0000259" key="1">
    <source>
        <dbReference type="PROSITE" id="PS51186"/>
    </source>
</evidence>
<evidence type="ECO:0000313" key="3">
    <source>
        <dbReference type="Proteomes" id="UP001500037"/>
    </source>
</evidence>
<dbReference type="Proteomes" id="UP001500037">
    <property type="component" value="Unassembled WGS sequence"/>
</dbReference>
<dbReference type="PROSITE" id="PS51186">
    <property type="entry name" value="GNAT"/>
    <property type="match status" value="1"/>
</dbReference>
<dbReference type="SUPFAM" id="SSF55729">
    <property type="entry name" value="Acyl-CoA N-acyltransferases (Nat)"/>
    <property type="match status" value="1"/>
</dbReference>
<evidence type="ECO:0000313" key="2">
    <source>
        <dbReference type="EMBL" id="GAA1243407.1"/>
    </source>
</evidence>
<sequence length="174" mass="19530">MKKDAVLQTERLAIRLWAADDRARAFDLYRRWEVARWLGATPRAMEDEQEADALIERFRGRSADPRFGCWAVERLDTGVIAGTLLLVPIPDGAGEVEVGWHFHPDSWGHGFATEAAGAMVARGFEQGLSEIHALVRPGNDPSMAVCRRLGMEPLGRTDRWYGSELEAFLLRRPS</sequence>
<gene>
    <name evidence="2" type="ORF">GCM10009665_37820</name>
</gene>
<name>A0ABN1WAY9_9ACTN</name>
<dbReference type="InterPro" id="IPR051531">
    <property type="entry name" value="N-acetyltransferase"/>
</dbReference>
<dbReference type="InterPro" id="IPR000182">
    <property type="entry name" value="GNAT_dom"/>
</dbReference>